<dbReference type="Gene3D" id="1.10.150.870">
    <property type="match status" value="1"/>
</dbReference>
<dbReference type="EC" id="2.7.7.7" evidence="1"/>
<dbReference type="Gene3D" id="6.10.140.1510">
    <property type="match status" value="1"/>
</dbReference>
<name>A0A645HUR9_9ZZZZ</name>
<dbReference type="PANTHER" id="PTHR32294">
    <property type="entry name" value="DNA POLYMERASE III SUBUNIT ALPHA"/>
    <property type="match status" value="1"/>
</dbReference>
<dbReference type="InterPro" id="IPR004805">
    <property type="entry name" value="DnaE2/DnaE/PolC"/>
</dbReference>
<keyword evidence="1" id="KW-0808">Transferase</keyword>
<gene>
    <name evidence="1" type="primary">polC_72</name>
    <name evidence="1" type="ORF">SDC9_190157</name>
</gene>
<accession>A0A645HUR9</accession>
<dbReference type="EMBL" id="VSSQ01100444">
    <property type="protein sequence ID" value="MPN42600.1"/>
    <property type="molecule type" value="Genomic_DNA"/>
</dbReference>
<dbReference type="PANTHER" id="PTHR32294:SF5">
    <property type="entry name" value="DNA POLYMERASE III POLC-TYPE"/>
    <property type="match status" value="1"/>
</dbReference>
<dbReference type="GO" id="GO:0003887">
    <property type="term" value="F:DNA-directed DNA polymerase activity"/>
    <property type="evidence" value="ECO:0007669"/>
    <property type="project" value="UniProtKB-EC"/>
</dbReference>
<comment type="caution">
    <text evidence="1">The sequence shown here is derived from an EMBL/GenBank/DDBJ whole genome shotgun (WGS) entry which is preliminary data.</text>
</comment>
<dbReference type="AlphaFoldDB" id="A0A645HUR9"/>
<evidence type="ECO:0000313" key="1">
    <source>
        <dbReference type="EMBL" id="MPN42600.1"/>
    </source>
</evidence>
<organism evidence="1">
    <name type="scientific">bioreactor metagenome</name>
    <dbReference type="NCBI Taxonomy" id="1076179"/>
    <lineage>
        <taxon>unclassified sequences</taxon>
        <taxon>metagenomes</taxon>
        <taxon>ecological metagenomes</taxon>
    </lineage>
</organism>
<dbReference type="GO" id="GO:0008408">
    <property type="term" value="F:3'-5' exonuclease activity"/>
    <property type="evidence" value="ECO:0007669"/>
    <property type="project" value="InterPro"/>
</dbReference>
<protein>
    <submittedName>
        <fullName evidence="1">DNA polymerase III PolC-type</fullName>
        <ecNumber evidence="1">2.7.7.7</ecNumber>
    </submittedName>
</protein>
<reference evidence="1" key="1">
    <citation type="submission" date="2019-08" db="EMBL/GenBank/DDBJ databases">
        <authorList>
            <person name="Kucharzyk K."/>
            <person name="Murdoch R.W."/>
            <person name="Higgins S."/>
            <person name="Loffler F."/>
        </authorList>
    </citation>
    <scope>NUCLEOTIDE SEQUENCE</scope>
</reference>
<sequence length="189" mass="22283">MWLGNAKDLIDSKIVTSISEAVCTRDDIMVYLIKKGLPPNTAFKIMELVRKGKALKDPEKWAEYEAMMREHDVPEWYIDSCRKIKYMFPKAHAAAYVMMAFRIAWFKVHIPKAYYAAYFSIRAKAFDAEFMIFGKEKVKEKMKEIDMMGNQAAPKDKDMYDDLEIVLEMYERNIKFLLLIYINLMPLDF</sequence>
<proteinExistence type="predicted"/>
<dbReference type="GO" id="GO:0006260">
    <property type="term" value="P:DNA replication"/>
    <property type="evidence" value="ECO:0007669"/>
    <property type="project" value="InterPro"/>
</dbReference>
<keyword evidence="1" id="KW-0548">Nucleotidyltransferase</keyword>